<evidence type="ECO:0000256" key="3">
    <source>
        <dbReference type="ARBA" id="ARBA00022840"/>
    </source>
</evidence>
<comment type="similarity">
    <text evidence="4">Belongs to the ABC transporter superfamily. Macrolide exporter (TC 3.A.1.122) family.</text>
</comment>
<organism evidence="6 7">
    <name type="scientific">Desulfonatronospira thiodismutans ASO3-1</name>
    <dbReference type="NCBI Taxonomy" id="555779"/>
    <lineage>
        <taxon>Bacteria</taxon>
        <taxon>Pseudomonadati</taxon>
        <taxon>Thermodesulfobacteriota</taxon>
        <taxon>Desulfovibrionia</taxon>
        <taxon>Desulfovibrionales</taxon>
        <taxon>Desulfonatronovibrionaceae</taxon>
        <taxon>Desulfonatronospira</taxon>
    </lineage>
</organism>
<comment type="caution">
    <text evidence="6">The sequence shown here is derived from an EMBL/GenBank/DDBJ whole genome shotgun (WGS) entry which is preliminary data.</text>
</comment>
<dbReference type="EMBL" id="ACJN02000002">
    <property type="protein sequence ID" value="EFI34583.1"/>
    <property type="molecule type" value="Genomic_DNA"/>
</dbReference>
<dbReference type="GO" id="GO:0098796">
    <property type="term" value="C:membrane protein complex"/>
    <property type="evidence" value="ECO:0007669"/>
    <property type="project" value="UniProtKB-ARBA"/>
</dbReference>
<protein>
    <submittedName>
        <fullName evidence="6">ABC transporter related protein</fullName>
    </submittedName>
</protein>
<feature type="domain" description="ABC transporter" evidence="5">
    <location>
        <begin position="6"/>
        <end position="228"/>
    </location>
</feature>
<dbReference type="SUPFAM" id="SSF52540">
    <property type="entry name" value="P-loop containing nucleoside triphosphate hydrolases"/>
    <property type="match status" value="1"/>
</dbReference>
<dbReference type="Pfam" id="PF00005">
    <property type="entry name" value="ABC_tran"/>
    <property type="match status" value="1"/>
</dbReference>
<dbReference type="GO" id="GO:0022857">
    <property type="term" value="F:transmembrane transporter activity"/>
    <property type="evidence" value="ECO:0007669"/>
    <property type="project" value="TreeGrafter"/>
</dbReference>
<evidence type="ECO:0000256" key="2">
    <source>
        <dbReference type="ARBA" id="ARBA00022741"/>
    </source>
</evidence>
<dbReference type="CDD" id="cd03255">
    <property type="entry name" value="ABC_MJ0796_LolCDE_FtsE"/>
    <property type="match status" value="1"/>
</dbReference>
<reference evidence="6" key="1">
    <citation type="submission" date="2010-05" db="EMBL/GenBank/DDBJ databases">
        <title>The draft genome of Desulfonatronospira thiodismutans ASO3-1.</title>
        <authorList>
            <consortium name="US DOE Joint Genome Institute (JGI-PGF)"/>
            <person name="Lucas S."/>
            <person name="Copeland A."/>
            <person name="Lapidus A."/>
            <person name="Cheng J.-F."/>
            <person name="Bruce D."/>
            <person name="Goodwin L."/>
            <person name="Pitluck S."/>
            <person name="Chertkov O."/>
            <person name="Brettin T."/>
            <person name="Detter J.C."/>
            <person name="Han C."/>
            <person name="Land M.L."/>
            <person name="Hauser L."/>
            <person name="Kyrpides N."/>
            <person name="Mikhailova N."/>
            <person name="Muyzer G."/>
            <person name="Woyke T."/>
        </authorList>
    </citation>
    <scope>NUCLEOTIDE SEQUENCE [LARGE SCALE GENOMIC DNA]</scope>
    <source>
        <strain evidence="6">ASO3-1</strain>
    </source>
</reference>
<proteinExistence type="inferred from homology"/>
<dbReference type="PROSITE" id="PS50893">
    <property type="entry name" value="ABC_TRANSPORTER_2"/>
    <property type="match status" value="1"/>
</dbReference>
<keyword evidence="1" id="KW-0813">Transport</keyword>
<dbReference type="InterPro" id="IPR017911">
    <property type="entry name" value="MacB-like_ATP-bd"/>
</dbReference>
<dbReference type="Proteomes" id="UP000005496">
    <property type="component" value="Unassembled WGS sequence"/>
</dbReference>
<dbReference type="PANTHER" id="PTHR24220:SF689">
    <property type="entry name" value="LIPOPROTEIN-RELEASING SYSTEM ATP-BINDING PROTEIN LOLD"/>
    <property type="match status" value="1"/>
</dbReference>
<dbReference type="GO" id="GO:0005886">
    <property type="term" value="C:plasma membrane"/>
    <property type="evidence" value="ECO:0007669"/>
    <property type="project" value="TreeGrafter"/>
</dbReference>
<dbReference type="Gene3D" id="3.40.50.300">
    <property type="entry name" value="P-loop containing nucleotide triphosphate hydrolases"/>
    <property type="match status" value="1"/>
</dbReference>
<dbReference type="PROSITE" id="PS00211">
    <property type="entry name" value="ABC_TRANSPORTER_1"/>
    <property type="match status" value="1"/>
</dbReference>
<dbReference type="InterPro" id="IPR003593">
    <property type="entry name" value="AAA+_ATPase"/>
</dbReference>
<evidence type="ECO:0000256" key="1">
    <source>
        <dbReference type="ARBA" id="ARBA00022448"/>
    </source>
</evidence>
<dbReference type="SMART" id="SM00382">
    <property type="entry name" value="AAA"/>
    <property type="match status" value="1"/>
</dbReference>
<dbReference type="GO" id="GO:0016887">
    <property type="term" value="F:ATP hydrolysis activity"/>
    <property type="evidence" value="ECO:0007669"/>
    <property type="project" value="InterPro"/>
</dbReference>
<sequence>MNEPLYKLENLSKSFTSGPETITVLDRVDLCIEKKETVAVQGASGCGKSTLLHILGTLDDPTEGKVFFNGQDLSTLTPVQKAALRRTEMGFIFQFHHLLPEFNTLENVAMPAVINGINRKKAHEAALEALDQVGLKHKAGQSVTTLSGGESQRAAIARAILPRPGVLLADEPTGNLDEAKGREVGDLLLHLNRELGMTLVVVTHNLDLASRMNINYELKSGGMYVLNQ</sequence>
<dbReference type="PANTHER" id="PTHR24220">
    <property type="entry name" value="IMPORT ATP-BINDING PROTEIN"/>
    <property type="match status" value="1"/>
</dbReference>
<dbReference type="InterPro" id="IPR017871">
    <property type="entry name" value="ABC_transporter-like_CS"/>
</dbReference>
<evidence type="ECO:0000313" key="7">
    <source>
        <dbReference type="Proteomes" id="UP000005496"/>
    </source>
</evidence>
<keyword evidence="3" id="KW-0067">ATP-binding</keyword>
<keyword evidence="2" id="KW-0547">Nucleotide-binding</keyword>
<dbReference type="InterPro" id="IPR015854">
    <property type="entry name" value="ABC_transpr_LolD-like"/>
</dbReference>
<dbReference type="GO" id="GO:0005524">
    <property type="term" value="F:ATP binding"/>
    <property type="evidence" value="ECO:0007669"/>
    <property type="project" value="UniProtKB-KW"/>
</dbReference>
<evidence type="ECO:0000259" key="5">
    <source>
        <dbReference type="PROSITE" id="PS50893"/>
    </source>
</evidence>
<name>D6SPA7_9BACT</name>
<dbReference type="OrthoDB" id="9809450at2"/>
<dbReference type="InterPro" id="IPR003439">
    <property type="entry name" value="ABC_transporter-like_ATP-bd"/>
</dbReference>
<dbReference type="InterPro" id="IPR027417">
    <property type="entry name" value="P-loop_NTPase"/>
</dbReference>
<gene>
    <name evidence="6" type="ORF">Dthio_PD1955</name>
</gene>
<dbReference type="FunFam" id="3.40.50.300:FF:000032">
    <property type="entry name" value="Export ABC transporter ATP-binding protein"/>
    <property type="match status" value="1"/>
</dbReference>
<dbReference type="AlphaFoldDB" id="D6SPA7"/>
<accession>D6SPA7</accession>
<keyword evidence="7" id="KW-1185">Reference proteome</keyword>
<evidence type="ECO:0000256" key="4">
    <source>
        <dbReference type="ARBA" id="ARBA00038388"/>
    </source>
</evidence>
<dbReference type="eggNOG" id="COG1136">
    <property type="taxonomic scope" value="Bacteria"/>
</dbReference>
<dbReference type="RefSeq" id="WP_008869903.1">
    <property type="nucleotide sequence ID" value="NZ_ACJN02000002.1"/>
</dbReference>
<evidence type="ECO:0000313" key="6">
    <source>
        <dbReference type="EMBL" id="EFI34583.1"/>
    </source>
</evidence>